<evidence type="ECO:0000256" key="4">
    <source>
        <dbReference type="ARBA" id="ARBA00022525"/>
    </source>
</evidence>
<dbReference type="PANTHER" id="PTHR43806:SF11">
    <property type="entry name" value="CEREVISIN-RELATED"/>
    <property type="match status" value="1"/>
</dbReference>
<evidence type="ECO:0000256" key="7">
    <source>
        <dbReference type="ARBA" id="ARBA00022801"/>
    </source>
</evidence>
<evidence type="ECO:0000256" key="5">
    <source>
        <dbReference type="ARBA" id="ARBA00022670"/>
    </source>
</evidence>
<evidence type="ECO:0000256" key="6">
    <source>
        <dbReference type="ARBA" id="ARBA00022723"/>
    </source>
</evidence>
<keyword evidence="4" id="KW-0964">Secreted</keyword>
<evidence type="ECO:0000256" key="9">
    <source>
        <dbReference type="ARBA" id="ARBA00022837"/>
    </source>
</evidence>
<dbReference type="GO" id="GO:0046872">
    <property type="term" value="F:metal ion binding"/>
    <property type="evidence" value="ECO:0007669"/>
    <property type="project" value="UniProtKB-KW"/>
</dbReference>
<dbReference type="PANTHER" id="PTHR43806">
    <property type="entry name" value="PEPTIDASE S8"/>
    <property type="match status" value="1"/>
</dbReference>
<dbReference type="InterPro" id="IPR036852">
    <property type="entry name" value="Peptidase_S8/S53_dom_sf"/>
</dbReference>
<sequence length="293" mass="32591">MKDLNYGLEMIGVKNMWKHSFLGEGVVVAVIDSGAEKEHPAIHSNIIGGFNFTNDDGGEENKYIDYIGHGTHVAGIIAGYDRDLKKIIGVAPLAKLLILKIIDKDGQATIDNACKAIEYALNWRGENGEKVNVMNMSFGTNKDNEHLKSLIKETYSENVIMVASSGNYGDGNALTNELLYPAYYKEVIEVGAVKQNFEIYDYSNSNDEIDFVAPGYKILSSYLNETYVKLSGTSMAAPHVSGAMALLINKFQKEDKEINYKSFYSYLRKDAKKLNYPITLQGHGLIQFKNSKI</sequence>
<dbReference type="InterPro" id="IPR034202">
    <property type="entry name" value="Subtilisin_Carlsberg-like"/>
</dbReference>
<dbReference type="PROSITE" id="PS51892">
    <property type="entry name" value="SUBTILASE"/>
    <property type="match status" value="1"/>
</dbReference>
<geneLocation type="plasmid" evidence="12">
    <name>pBM309</name>
</geneLocation>
<evidence type="ECO:0000256" key="3">
    <source>
        <dbReference type="ARBA" id="ARBA00011073"/>
    </source>
</evidence>
<dbReference type="GO" id="GO:0006508">
    <property type="term" value="P:proteolysis"/>
    <property type="evidence" value="ECO:0007669"/>
    <property type="project" value="UniProtKB-KW"/>
</dbReference>
<dbReference type="GO" id="GO:0004252">
    <property type="term" value="F:serine-type endopeptidase activity"/>
    <property type="evidence" value="ECO:0007669"/>
    <property type="project" value="UniProtKB-UniRule"/>
</dbReference>
<name>A7LGL5_PRIMG</name>
<dbReference type="InterPro" id="IPR015500">
    <property type="entry name" value="Peptidase_S8_subtilisin-rel"/>
</dbReference>
<dbReference type="InterPro" id="IPR000209">
    <property type="entry name" value="Peptidase_S8/S53_dom"/>
</dbReference>
<dbReference type="SUPFAM" id="SSF52743">
    <property type="entry name" value="Subtilisin-like"/>
    <property type="match status" value="1"/>
</dbReference>
<dbReference type="AlphaFoldDB" id="A7LGL5"/>
<dbReference type="GO" id="GO:0005576">
    <property type="term" value="C:extracellular region"/>
    <property type="evidence" value="ECO:0007669"/>
    <property type="project" value="UniProtKB-SubCell"/>
</dbReference>
<evidence type="ECO:0000256" key="8">
    <source>
        <dbReference type="ARBA" id="ARBA00022825"/>
    </source>
</evidence>
<dbReference type="Pfam" id="PF00082">
    <property type="entry name" value="Peptidase_S8"/>
    <property type="match status" value="1"/>
</dbReference>
<dbReference type="PRINTS" id="PR00723">
    <property type="entry name" value="SUBTILISIN"/>
</dbReference>
<dbReference type="Gene3D" id="3.40.50.200">
    <property type="entry name" value="Peptidase S8/S53 domain"/>
    <property type="match status" value="1"/>
</dbReference>
<keyword evidence="9" id="KW-0106">Calcium</keyword>
<keyword evidence="5 10" id="KW-0645">Protease</keyword>
<dbReference type="InterPro" id="IPR022398">
    <property type="entry name" value="Peptidase_S8_His-AS"/>
</dbReference>
<keyword evidence="12" id="KW-0614">Plasmid</keyword>
<dbReference type="PROSITE" id="PS00137">
    <property type="entry name" value="SUBTILASE_HIS"/>
    <property type="match status" value="1"/>
</dbReference>
<accession>A7LGL5</accession>
<dbReference type="InterPro" id="IPR050131">
    <property type="entry name" value="Peptidase_S8_subtilisin-like"/>
</dbReference>
<evidence type="ECO:0000259" key="11">
    <source>
        <dbReference type="Pfam" id="PF00082"/>
    </source>
</evidence>
<proteinExistence type="inferred from homology"/>
<feature type="active site" description="Charge relay system" evidence="10">
    <location>
        <position position="32"/>
    </location>
</feature>
<reference evidence="12" key="1">
    <citation type="journal article" date="2008" name="J. Bacteriol.">
        <title>Cloning and characterization of the DNA region responsible for Megacin A-216 production in Bacillus megaterium 216.</title>
        <authorList>
            <person name="Kiss A."/>
            <person name="Baliko G."/>
            <person name="Csorba A."/>
            <person name="Chuluunbaatar T."/>
            <person name="Medzihradszky K.F."/>
            <person name="Alfoldi L."/>
        </authorList>
    </citation>
    <scope>NUCLEOTIDE SEQUENCE</scope>
    <source>
        <strain evidence="12">216</strain>
        <plasmid evidence="12">pBM309</plasmid>
    </source>
</reference>
<dbReference type="CDD" id="cd07477">
    <property type="entry name" value="Peptidases_S8_Subtilisin_subset"/>
    <property type="match status" value="1"/>
</dbReference>
<keyword evidence="7 10" id="KW-0378">Hydrolase</keyword>
<dbReference type="InterPro" id="IPR023828">
    <property type="entry name" value="Peptidase_S8_Ser-AS"/>
</dbReference>
<keyword evidence="6" id="KW-0479">Metal-binding</keyword>
<feature type="domain" description="Peptidase S8/S53" evidence="11">
    <location>
        <begin position="23"/>
        <end position="258"/>
    </location>
</feature>
<feature type="active site" description="Charge relay system" evidence="10">
    <location>
        <position position="69"/>
    </location>
</feature>
<comment type="cofactor">
    <cofactor evidence="1">
        <name>Ca(2+)</name>
        <dbReference type="ChEBI" id="CHEBI:29108"/>
    </cofactor>
</comment>
<comment type="subcellular location">
    <subcellularLocation>
        <location evidence="2">Secreted</location>
    </subcellularLocation>
</comment>
<organism evidence="12">
    <name type="scientific">Priestia megaterium</name>
    <name type="common">Bacillus megaterium</name>
    <dbReference type="NCBI Taxonomy" id="1404"/>
    <lineage>
        <taxon>Bacteria</taxon>
        <taxon>Bacillati</taxon>
        <taxon>Bacillota</taxon>
        <taxon>Bacilli</taxon>
        <taxon>Bacillales</taxon>
        <taxon>Bacillaceae</taxon>
        <taxon>Priestia</taxon>
    </lineage>
</organism>
<dbReference type="PROSITE" id="PS00138">
    <property type="entry name" value="SUBTILASE_SER"/>
    <property type="match status" value="1"/>
</dbReference>
<feature type="active site" description="Charge relay system" evidence="10">
    <location>
        <position position="234"/>
    </location>
</feature>
<evidence type="ECO:0000256" key="1">
    <source>
        <dbReference type="ARBA" id="ARBA00001913"/>
    </source>
</evidence>
<evidence type="ECO:0000256" key="10">
    <source>
        <dbReference type="PROSITE-ProRule" id="PRU01240"/>
    </source>
</evidence>
<evidence type="ECO:0000313" key="12">
    <source>
        <dbReference type="EMBL" id="ABS44970.1"/>
    </source>
</evidence>
<comment type="similarity">
    <text evidence="3 10">Belongs to the peptidase S8 family.</text>
</comment>
<keyword evidence="8 10" id="KW-0720">Serine protease</keyword>
<dbReference type="EMBL" id="EU014074">
    <property type="protein sequence ID" value="ABS44970.1"/>
    <property type="molecule type" value="Genomic_DNA"/>
</dbReference>
<evidence type="ECO:0000256" key="2">
    <source>
        <dbReference type="ARBA" id="ARBA00004613"/>
    </source>
</evidence>
<protein>
    <submittedName>
        <fullName evidence="12">p293B</fullName>
    </submittedName>
</protein>